<feature type="non-terminal residue" evidence="2">
    <location>
        <position position="80"/>
    </location>
</feature>
<organism evidence="2 3">
    <name type="scientific">Rotaria socialis</name>
    <dbReference type="NCBI Taxonomy" id="392032"/>
    <lineage>
        <taxon>Eukaryota</taxon>
        <taxon>Metazoa</taxon>
        <taxon>Spiralia</taxon>
        <taxon>Gnathifera</taxon>
        <taxon>Rotifera</taxon>
        <taxon>Eurotatoria</taxon>
        <taxon>Bdelloidea</taxon>
        <taxon>Philodinida</taxon>
        <taxon>Philodinidae</taxon>
        <taxon>Rotaria</taxon>
    </lineage>
</organism>
<dbReference type="Proteomes" id="UP000663873">
    <property type="component" value="Unassembled WGS sequence"/>
</dbReference>
<accession>A0A821W273</accession>
<dbReference type="AlphaFoldDB" id="A0A821W273"/>
<dbReference type="EMBL" id="CAJOBP010081272">
    <property type="protein sequence ID" value="CAF4915712.1"/>
    <property type="molecule type" value="Genomic_DNA"/>
</dbReference>
<feature type="non-terminal residue" evidence="2">
    <location>
        <position position="1"/>
    </location>
</feature>
<reference evidence="2" key="1">
    <citation type="submission" date="2021-02" db="EMBL/GenBank/DDBJ databases">
        <authorList>
            <person name="Nowell W R."/>
        </authorList>
    </citation>
    <scope>NUCLEOTIDE SEQUENCE</scope>
</reference>
<dbReference type="SMART" id="SM00384">
    <property type="entry name" value="AT_hook"/>
    <property type="match status" value="2"/>
</dbReference>
<comment type="caution">
    <text evidence="2">The sequence shown here is derived from an EMBL/GenBank/DDBJ whole genome shotgun (WGS) entry which is preliminary data.</text>
</comment>
<dbReference type="GO" id="GO:0003677">
    <property type="term" value="F:DNA binding"/>
    <property type="evidence" value="ECO:0007669"/>
    <property type="project" value="InterPro"/>
</dbReference>
<proteinExistence type="predicted"/>
<sequence>LTSMDDETLEYSAQRKRGRPKGSITPVKKEIKQEDDEEKIEPTLNDDEKPNEPMKKKRGRPKGSIKSLNNEKNPVNVEIK</sequence>
<evidence type="ECO:0000256" key="1">
    <source>
        <dbReference type="SAM" id="MobiDB-lite"/>
    </source>
</evidence>
<feature type="region of interest" description="Disordered" evidence="1">
    <location>
        <begin position="1"/>
        <end position="80"/>
    </location>
</feature>
<dbReference type="Pfam" id="PF02178">
    <property type="entry name" value="AT_hook"/>
    <property type="match status" value="2"/>
</dbReference>
<keyword evidence="3" id="KW-1185">Reference proteome</keyword>
<evidence type="ECO:0000313" key="3">
    <source>
        <dbReference type="Proteomes" id="UP000663873"/>
    </source>
</evidence>
<name>A0A821W273_9BILA</name>
<protein>
    <submittedName>
        <fullName evidence="2">Uncharacterized protein</fullName>
    </submittedName>
</protein>
<dbReference type="InterPro" id="IPR017956">
    <property type="entry name" value="AT_hook_DNA-bd_motif"/>
</dbReference>
<evidence type="ECO:0000313" key="2">
    <source>
        <dbReference type="EMBL" id="CAF4915712.1"/>
    </source>
</evidence>
<gene>
    <name evidence="2" type="ORF">UJA718_LOCUS46176</name>
</gene>